<sequence>GLFLFLFMMIDLTPSCPTEPLCVNKLNTWFHFTDLQIIKVTEGSDVILPCSTSTEEDVTSQSIEWKKDGQKVFLYEVRTSGRTSSPLIKPHLESFSLHQTQLMFLSRYRFHHFVVLFSI</sequence>
<dbReference type="Proteomes" id="UP000265040">
    <property type="component" value="Chromosome 5"/>
</dbReference>
<evidence type="ECO:0008006" key="4">
    <source>
        <dbReference type="Google" id="ProtNLM"/>
    </source>
</evidence>
<evidence type="ECO:0000313" key="2">
    <source>
        <dbReference type="Ensembl" id="ENSATEP00000011001.2"/>
    </source>
</evidence>
<evidence type="ECO:0000256" key="1">
    <source>
        <dbReference type="SAM" id="SignalP"/>
    </source>
</evidence>
<reference evidence="2" key="1">
    <citation type="submission" date="2021-04" db="EMBL/GenBank/DDBJ databases">
        <authorList>
            <consortium name="Wellcome Sanger Institute Data Sharing"/>
        </authorList>
    </citation>
    <scope>NUCLEOTIDE SEQUENCE [LARGE SCALE GENOMIC DNA]</scope>
</reference>
<evidence type="ECO:0000313" key="3">
    <source>
        <dbReference type="Proteomes" id="UP000265040"/>
    </source>
</evidence>
<dbReference type="SUPFAM" id="SSF48726">
    <property type="entry name" value="Immunoglobulin"/>
    <property type="match status" value="1"/>
</dbReference>
<feature type="signal peptide" evidence="1">
    <location>
        <begin position="1"/>
        <end position="18"/>
    </location>
</feature>
<feature type="chain" id="PRO_5030990687" description="Immunoglobulin V-set domain-containing protein" evidence="1">
    <location>
        <begin position="19"/>
        <end position="119"/>
    </location>
</feature>
<reference evidence="2" key="2">
    <citation type="submission" date="2025-08" db="UniProtKB">
        <authorList>
            <consortium name="Ensembl"/>
        </authorList>
    </citation>
    <scope>IDENTIFICATION</scope>
</reference>
<protein>
    <recommendedName>
        <fullName evidence="4">Immunoglobulin V-set domain-containing protein</fullName>
    </recommendedName>
</protein>
<keyword evidence="3" id="KW-1185">Reference proteome</keyword>
<name>A0A3Q1J784_ANATE</name>
<proteinExistence type="predicted"/>
<reference evidence="2" key="3">
    <citation type="submission" date="2025-09" db="UniProtKB">
        <authorList>
            <consortium name="Ensembl"/>
        </authorList>
    </citation>
    <scope>IDENTIFICATION</scope>
</reference>
<accession>A0A3Q1J784</accession>
<dbReference type="InParanoid" id="A0A3Q1J784"/>
<dbReference type="InterPro" id="IPR036179">
    <property type="entry name" value="Ig-like_dom_sf"/>
</dbReference>
<dbReference type="OrthoDB" id="9049620at2759"/>
<organism evidence="2 3">
    <name type="scientific">Anabas testudineus</name>
    <name type="common">Climbing perch</name>
    <name type="synonym">Anthias testudineus</name>
    <dbReference type="NCBI Taxonomy" id="64144"/>
    <lineage>
        <taxon>Eukaryota</taxon>
        <taxon>Metazoa</taxon>
        <taxon>Chordata</taxon>
        <taxon>Craniata</taxon>
        <taxon>Vertebrata</taxon>
        <taxon>Euteleostomi</taxon>
        <taxon>Actinopterygii</taxon>
        <taxon>Neopterygii</taxon>
        <taxon>Teleostei</taxon>
        <taxon>Neoteleostei</taxon>
        <taxon>Acanthomorphata</taxon>
        <taxon>Anabantaria</taxon>
        <taxon>Anabantiformes</taxon>
        <taxon>Anabantoidei</taxon>
        <taxon>Anabantidae</taxon>
        <taxon>Anabas</taxon>
    </lineage>
</organism>
<keyword evidence="1" id="KW-0732">Signal</keyword>
<dbReference type="InterPro" id="IPR013783">
    <property type="entry name" value="Ig-like_fold"/>
</dbReference>
<dbReference type="Ensembl" id="ENSATET00000011185.2">
    <property type="protein sequence ID" value="ENSATEP00000011001.2"/>
    <property type="gene ID" value="ENSATEG00000007691.2"/>
</dbReference>
<dbReference type="AlphaFoldDB" id="A0A3Q1J784"/>
<dbReference type="Gene3D" id="2.60.40.10">
    <property type="entry name" value="Immunoglobulins"/>
    <property type="match status" value="1"/>
</dbReference>